<dbReference type="InterPro" id="IPR004360">
    <property type="entry name" value="Glyas_Fos-R_dOase_dom"/>
</dbReference>
<dbReference type="RefSeq" id="WP_084088154.1">
    <property type="nucleotide sequence ID" value="NZ_FQUS01000008.1"/>
</dbReference>
<accession>A0A1M5BH15</accession>
<dbReference type="PANTHER" id="PTHR34109:SF1">
    <property type="entry name" value="VOC DOMAIN-CONTAINING PROTEIN"/>
    <property type="match status" value="1"/>
</dbReference>
<evidence type="ECO:0000313" key="3">
    <source>
        <dbReference type="Proteomes" id="UP000184041"/>
    </source>
</evidence>
<dbReference type="PROSITE" id="PS51819">
    <property type="entry name" value="VOC"/>
    <property type="match status" value="2"/>
</dbReference>
<evidence type="ECO:0000259" key="1">
    <source>
        <dbReference type="PROSITE" id="PS51819"/>
    </source>
</evidence>
<dbReference type="Proteomes" id="UP000184041">
    <property type="component" value="Unassembled WGS sequence"/>
</dbReference>
<dbReference type="Gene3D" id="3.10.180.10">
    <property type="entry name" value="2,3-Dihydroxybiphenyl 1,2-Dioxygenase, domain 1"/>
    <property type="match status" value="2"/>
</dbReference>
<dbReference type="Pfam" id="PF00903">
    <property type="entry name" value="Glyoxalase"/>
    <property type="match status" value="2"/>
</dbReference>
<feature type="domain" description="VOC" evidence="1">
    <location>
        <begin position="1"/>
        <end position="123"/>
    </location>
</feature>
<dbReference type="SUPFAM" id="SSF54593">
    <property type="entry name" value="Glyoxalase/Bleomycin resistance protein/Dihydroxybiphenyl dioxygenase"/>
    <property type="match status" value="2"/>
</dbReference>
<feature type="domain" description="VOC" evidence="1">
    <location>
        <begin position="135"/>
        <end position="252"/>
    </location>
</feature>
<dbReference type="CDD" id="cd07246">
    <property type="entry name" value="VOC_like"/>
    <property type="match status" value="1"/>
</dbReference>
<dbReference type="InterPro" id="IPR029068">
    <property type="entry name" value="Glyas_Bleomycin-R_OHBP_Dase"/>
</dbReference>
<name>A0A1M5BH15_9BACT</name>
<dbReference type="AlphaFoldDB" id="A0A1M5BH15"/>
<sequence>MKKTTIRYIVDDVESAIDFYTNLLGFELRMHPAPGFAALEKEGLRLLLNQPGAGGAGQDMPDGQSPEPGGWNRMQLEVDDLASFYADLQEKGGSFRNDIVEGEGGKQVLLLDPSGNPIELFEPAREKAVRPIPEGYHTITPYLIVDGAQAFIDFLQEAFNAQVESMMKSDDGLIRHSALRIGDSHLMVSSSTKDYPPTTFMLHLYVRDVDATYEQAIGAGGASLREPTDEFYGDRSAGIRDQWDNQWWMATHIEDVSEEELKRREQEMSR</sequence>
<organism evidence="2 3">
    <name type="scientific">Fodinibius roseus</name>
    <dbReference type="NCBI Taxonomy" id="1194090"/>
    <lineage>
        <taxon>Bacteria</taxon>
        <taxon>Pseudomonadati</taxon>
        <taxon>Balneolota</taxon>
        <taxon>Balneolia</taxon>
        <taxon>Balneolales</taxon>
        <taxon>Balneolaceae</taxon>
        <taxon>Fodinibius</taxon>
    </lineage>
</organism>
<gene>
    <name evidence="2" type="ORF">SAMN05443144_108123</name>
</gene>
<dbReference type="EMBL" id="FQUS01000008">
    <property type="protein sequence ID" value="SHF41759.1"/>
    <property type="molecule type" value="Genomic_DNA"/>
</dbReference>
<protein>
    <submittedName>
        <fullName evidence="2">Uncharacterized conserved protein PhnB, glyoxalase superfamily</fullName>
    </submittedName>
</protein>
<dbReference type="STRING" id="1194090.SAMN05443144_108123"/>
<proteinExistence type="predicted"/>
<dbReference type="PANTHER" id="PTHR34109">
    <property type="entry name" value="BNAUNNG04460D PROTEIN-RELATED"/>
    <property type="match status" value="1"/>
</dbReference>
<reference evidence="2 3" key="1">
    <citation type="submission" date="2016-11" db="EMBL/GenBank/DDBJ databases">
        <authorList>
            <person name="Jaros S."/>
            <person name="Januszkiewicz K."/>
            <person name="Wedrychowicz H."/>
        </authorList>
    </citation>
    <scope>NUCLEOTIDE SEQUENCE [LARGE SCALE GENOMIC DNA]</scope>
    <source>
        <strain evidence="2 3">DSM 21986</strain>
    </source>
</reference>
<evidence type="ECO:0000313" key="2">
    <source>
        <dbReference type="EMBL" id="SHF41759.1"/>
    </source>
</evidence>
<dbReference type="OrthoDB" id="9796521at2"/>
<dbReference type="InterPro" id="IPR037523">
    <property type="entry name" value="VOC_core"/>
</dbReference>
<keyword evidence="3" id="KW-1185">Reference proteome</keyword>
<dbReference type="CDD" id="cd06587">
    <property type="entry name" value="VOC"/>
    <property type="match status" value="1"/>
</dbReference>